<evidence type="ECO:0000313" key="2">
    <source>
        <dbReference type="EMBL" id="KRM72724.1"/>
    </source>
</evidence>
<organism evidence="2 3">
    <name type="scientific">Lacticaseibacillus brantae DSM 23927</name>
    <dbReference type="NCBI Taxonomy" id="1423727"/>
    <lineage>
        <taxon>Bacteria</taxon>
        <taxon>Bacillati</taxon>
        <taxon>Bacillota</taxon>
        <taxon>Bacilli</taxon>
        <taxon>Lactobacillales</taxon>
        <taxon>Lactobacillaceae</taxon>
        <taxon>Lacticaseibacillus</taxon>
    </lineage>
</organism>
<dbReference type="PATRIC" id="fig|1423727.3.peg.436"/>
<proteinExistence type="predicted"/>
<name>A0A0R2B450_9LACO</name>
<keyword evidence="3" id="KW-1185">Reference proteome</keyword>
<dbReference type="InterPro" id="IPR018649">
    <property type="entry name" value="SHOCT"/>
</dbReference>
<accession>A0A0R2B450</accession>
<reference evidence="2 3" key="1">
    <citation type="journal article" date="2015" name="Genome Announc.">
        <title>Expanding the biotechnology potential of lactobacilli through comparative genomics of 213 strains and associated genera.</title>
        <authorList>
            <person name="Sun Z."/>
            <person name="Harris H.M."/>
            <person name="McCann A."/>
            <person name="Guo C."/>
            <person name="Argimon S."/>
            <person name="Zhang W."/>
            <person name="Yang X."/>
            <person name="Jeffery I.B."/>
            <person name="Cooney J.C."/>
            <person name="Kagawa T.F."/>
            <person name="Liu W."/>
            <person name="Song Y."/>
            <person name="Salvetti E."/>
            <person name="Wrobel A."/>
            <person name="Rasinkangas P."/>
            <person name="Parkhill J."/>
            <person name="Rea M.C."/>
            <person name="O'Sullivan O."/>
            <person name="Ritari J."/>
            <person name="Douillard F.P."/>
            <person name="Paul Ross R."/>
            <person name="Yang R."/>
            <person name="Briner A.E."/>
            <person name="Felis G.E."/>
            <person name="de Vos W.M."/>
            <person name="Barrangou R."/>
            <person name="Klaenhammer T.R."/>
            <person name="Caufield P.W."/>
            <person name="Cui Y."/>
            <person name="Zhang H."/>
            <person name="O'Toole P.W."/>
        </authorList>
    </citation>
    <scope>NUCLEOTIDE SEQUENCE [LARGE SCALE GENOMIC DNA]</scope>
    <source>
        <strain evidence="2 3">DSM 23927</strain>
    </source>
</reference>
<comment type="caution">
    <text evidence="2">The sequence shown here is derived from an EMBL/GenBank/DDBJ whole genome shotgun (WGS) entry which is preliminary data.</text>
</comment>
<dbReference type="Proteomes" id="UP000051672">
    <property type="component" value="Unassembled WGS sequence"/>
</dbReference>
<sequence length="251" mass="27445">MFDKLTANSGLTAEEKQARKIAKAARKERIVLEQVIKFDVGKKLVGAWGMFGDKMYQLDDRTVIFDLDDPIYFKLISVDFDGPRYHEEIQETSKSDTKSKGRKKGHGLSGAVIGTILMPGVGTVAGAIAGGHSGKNKGKSNTTTTATTTTNQVEDDSHTVVTLQQVETSDNVEIVLVTKTKDYQELRAFKLEPTPESEQTESHGPVAGEVTGVVDTETDPVLEIKKYKALLDDGILSQEEFEAKKKQILGL</sequence>
<evidence type="ECO:0000313" key="3">
    <source>
        <dbReference type="Proteomes" id="UP000051672"/>
    </source>
</evidence>
<dbReference type="AlphaFoldDB" id="A0A0R2B450"/>
<dbReference type="Pfam" id="PF09851">
    <property type="entry name" value="SHOCT"/>
    <property type="match status" value="1"/>
</dbReference>
<dbReference type="EMBL" id="AYZQ01000001">
    <property type="protein sequence ID" value="KRM72724.1"/>
    <property type="molecule type" value="Genomic_DNA"/>
</dbReference>
<protein>
    <recommendedName>
        <fullName evidence="1">SHOCT domain-containing protein</fullName>
    </recommendedName>
</protein>
<gene>
    <name evidence="2" type="ORF">FC34_GL000434</name>
</gene>
<feature type="domain" description="SHOCT" evidence="1">
    <location>
        <begin position="223"/>
        <end position="249"/>
    </location>
</feature>
<evidence type="ECO:0000259" key="1">
    <source>
        <dbReference type="Pfam" id="PF09851"/>
    </source>
</evidence>